<gene>
    <name evidence="10" type="primary">yajR</name>
    <name evidence="10" type="ORF">A4S10_00893</name>
    <name evidence="11" type="ORF">DKC2_0901</name>
    <name evidence="9" type="ORF">ERS094118_01079</name>
</gene>
<dbReference type="EMBL" id="LWDQ01000001">
    <property type="protein sequence ID" value="OMH58734.1"/>
    <property type="molecule type" value="Genomic_DNA"/>
</dbReference>
<evidence type="ECO:0000313" key="12">
    <source>
        <dbReference type="Proteomes" id="UP000050139"/>
    </source>
</evidence>
<keyword evidence="6 7" id="KW-0472">Membrane</keyword>
<evidence type="ECO:0000256" key="5">
    <source>
        <dbReference type="ARBA" id="ARBA00022989"/>
    </source>
</evidence>
<feature type="transmembrane region" description="Helical" evidence="7">
    <location>
        <begin position="312"/>
        <end position="330"/>
    </location>
</feature>
<dbReference type="Gene3D" id="1.20.1250.20">
    <property type="entry name" value="MFS general substrate transporter like domains"/>
    <property type="match status" value="1"/>
</dbReference>
<sequence>MTTAAAIAREDRLRYTGPERCSGDGQVRAAGDRYSTVIWLLGGNLLVRSAGFGYPFLAYHVAGRGHGAGAVGAVVAAYGLGWAVGQLLCGWLVDRVGARVTLVSTMLVAAAVLVLMAGLHTVPGLLVGAMIAGLVCDAPRPVLGAVIAELVADPQRRAQLDGWRYGWVLNIGAAITGGVGGVVAGWLDTPVLYWINGIGCAIFAGLAGRCIPADVCRRTESGLRACTAMSKVGYRQALSDKRLVLLAVSGLATLTTLMGFFAAVPMLMSASGLGVGAYGWVQLINALAVVAVTPLLTPWLSKQLALGPRPDILAGAGVWVTLCMAAAGLARTTVGFSVAAAACSPGEIAWFVVAAGIVHRIAPPAHGGRYHGIWSMAVAASSVAAPILAAFNLANGGRLVLAATTVTVGFFGAALCLPLARVLAAASCGPLSSKEPSRDSYQ</sequence>
<keyword evidence="5 7" id="KW-1133">Transmembrane helix</keyword>
<feature type="transmembrane region" description="Helical" evidence="7">
    <location>
        <begin position="125"/>
        <end position="152"/>
    </location>
</feature>
<dbReference type="OMA" id="PVLFWIN"/>
<dbReference type="SUPFAM" id="SSF103473">
    <property type="entry name" value="MFS general substrate transporter"/>
    <property type="match status" value="1"/>
</dbReference>
<dbReference type="Proteomes" id="UP000050139">
    <property type="component" value="Unassembled WGS sequence"/>
</dbReference>
<evidence type="ECO:0000256" key="7">
    <source>
        <dbReference type="SAM" id="Phobius"/>
    </source>
</evidence>
<evidence type="ECO:0000259" key="8">
    <source>
        <dbReference type="PROSITE" id="PS50850"/>
    </source>
</evidence>
<evidence type="ECO:0000313" key="11">
    <source>
        <dbReference type="EMBL" id="VCU49086.1"/>
    </source>
</evidence>
<comment type="subcellular location">
    <subcellularLocation>
        <location evidence="1">Cell membrane</location>
        <topology evidence="1">Multi-pass membrane protein</topology>
    </subcellularLocation>
</comment>
<reference evidence="11 14" key="4">
    <citation type="submission" date="2018-08" db="EMBL/GenBank/DDBJ databases">
        <authorList>
            <person name="Fokvardsen B D."/>
            <person name="Norman A."/>
        </authorList>
    </citation>
    <scope>NUCLEOTIDE SEQUENCE [LARGE SCALE GENOMIC DNA]</scope>
    <source>
        <strain evidence="11 14">DKC2</strain>
    </source>
</reference>
<dbReference type="EMBL" id="COPH01000006">
    <property type="protein sequence ID" value="CLV73160.1"/>
    <property type="molecule type" value="Genomic_DNA"/>
</dbReference>
<feature type="transmembrane region" description="Helical" evidence="7">
    <location>
        <begin position="37"/>
        <end position="57"/>
    </location>
</feature>
<evidence type="ECO:0000256" key="4">
    <source>
        <dbReference type="ARBA" id="ARBA00022692"/>
    </source>
</evidence>
<feature type="transmembrane region" description="Helical" evidence="7">
    <location>
        <begin position="399"/>
        <end position="424"/>
    </location>
</feature>
<feature type="transmembrane region" description="Helical" evidence="7">
    <location>
        <begin position="193"/>
        <end position="211"/>
    </location>
</feature>
<keyword evidence="4 7" id="KW-0812">Transmembrane</keyword>
<dbReference type="EMBL" id="LR027516">
    <property type="protein sequence ID" value="VCU49086.1"/>
    <property type="molecule type" value="Genomic_DNA"/>
</dbReference>
<evidence type="ECO:0000313" key="9">
    <source>
        <dbReference type="EMBL" id="CLV73160.1"/>
    </source>
</evidence>
<dbReference type="PANTHER" id="PTHR23517">
    <property type="entry name" value="RESISTANCE PROTEIN MDTM, PUTATIVE-RELATED-RELATED"/>
    <property type="match status" value="1"/>
</dbReference>
<evidence type="ECO:0000256" key="2">
    <source>
        <dbReference type="ARBA" id="ARBA00022448"/>
    </source>
</evidence>
<protein>
    <submittedName>
        <fullName evidence="10">Inner membrane transport protein YajR</fullName>
    </submittedName>
    <submittedName>
        <fullName evidence="9 11">Membrane protein</fullName>
    </submittedName>
</protein>
<name>A0A066S2M9_MYCTX</name>
<evidence type="ECO:0000256" key="3">
    <source>
        <dbReference type="ARBA" id="ARBA00022475"/>
    </source>
</evidence>
<dbReference type="InterPro" id="IPR036259">
    <property type="entry name" value="MFS_trans_sf"/>
</dbReference>
<dbReference type="InterPro" id="IPR020846">
    <property type="entry name" value="MFS_dom"/>
</dbReference>
<accession>A0A066S2M9</accession>
<evidence type="ECO:0000313" key="13">
    <source>
        <dbReference type="Proteomes" id="UP000189452"/>
    </source>
</evidence>
<evidence type="ECO:0000256" key="6">
    <source>
        <dbReference type="ARBA" id="ARBA00023136"/>
    </source>
</evidence>
<keyword evidence="2" id="KW-0813">Transport</keyword>
<dbReference type="InterPro" id="IPR011701">
    <property type="entry name" value="MFS"/>
</dbReference>
<feature type="transmembrane region" description="Helical" evidence="7">
    <location>
        <begin position="370"/>
        <end position="393"/>
    </location>
</feature>
<dbReference type="InterPro" id="IPR050171">
    <property type="entry name" value="MFS_Transporters"/>
</dbReference>
<evidence type="ECO:0000313" key="10">
    <source>
        <dbReference type="EMBL" id="OMH58734.1"/>
    </source>
</evidence>
<feature type="transmembrane region" description="Helical" evidence="7">
    <location>
        <begin position="100"/>
        <end position="119"/>
    </location>
</feature>
<reference evidence="9 12" key="1">
    <citation type="submission" date="2015-03" db="EMBL/GenBank/DDBJ databases">
        <authorList>
            <consortium name="Pathogen Informatics"/>
            <person name="Murphy D."/>
        </authorList>
    </citation>
    <scope>NUCLEOTIDE SEQUENCE [LARGE SCALE GENOMIC DNA]</scope>
    <source>
        <strain evidence="9 12">0268S</strain>
    </source>
</reference>
<dbReference type="CDD" id="cd06174">
    <property type="entry name" value="MFS"/>
    <property type="match status" value="1"/>
</dbReference>
<feature type="domain" description="Major facilitator superfamily (MFS) profile" evidence="8">
    <location>
        <begin position="1"/>
        <end position="421"/>
    </location>
</feature>
<feature type="transmembrane region" description="Helical" evidence="7">
    <location>
        <begin position="69"/>
        <end position="93"/>
    </location>
</feature>
<dbReference type="PANTHER" id="PTHR23517:SF3">
    <property type="entry name" value="INTEGRAL MEMBRANE TRANSPORT PROTEIN"/>
    <property type="match status" value="1"/>
</dbReference>
<keyword evidence="3" id="KW-1003">Cell membrane</keyword>
<organism evidence="10 13">
    <name type="scientific">Mycobacterium tuberculosis</name>
    <dbReference type="NCBI Taxonomy" id="1773"/>
    <lineage>
        <taxon>Bacteria</taxon>
        <taxon>Bacillati</taxon>
        <taxon>Actinomycetota</taxon>
        <taxon>Actinomycetes</taxon>
        <taxon>Mycobacteriales</taxon>
        <taxon>Mycobacteriaceae</taxon>
        <taxon>Mycobacterium</taxon>
        <taxon>Mycobacterium tuberculosis complex</taxon>
    </lineage>
</organism>
<reference evidence="10 13" key="2">
    <citation type="submission" date="2016-04" db="EMBL/GenBank/DDBJ databases">
        <authorList>
            <person name="Bigi M."/>
            <person name="Bigi F."/>
            <person name="Soria M.A."/>
        </authorList>
    </citation>
    <scope>NUCLEOTIDE SEQUENCE [LARGE SCALE GENOMIC DNA]</scope>
    <source>
        <strain evidence="10 13">6548</strain>
    </source>
</reference>
<dbReference type="Proteomes" id="UP000300237">
    <property type="component" value="Chromosome"/>
</dbReference>
<evidence type="ECO:0000256" key="1">
    <source>
        <dbReference type="ARBA" id="ARBA00004651"/>
    </source>
</evidence>
<feature type="transmembrane region" description="Helical" evidence="7">
    <location>
        <begin position="243"/>
        <end position="268"/>
    </location>
</feature>
<dbReference type="Pfam" id="PF07690">
    <property type="entry name" value="MFS_1"/>
    <property type="match status" value="1"/>
</dbReference>
<dbReference type="Proteomes" id="UP000189452">
    <property type="component" value="Chromosome"/>
</dbReference>
<dbReference type="GO" id="GO:0022857">
    <property type="term" value="F:transmembrane transporter activity"/>
    <property type="evidence" value="ECO:0007669"/>
    <property type="project" value="InterPro"/>
</dbReference>
<dbReference type="AlphaFoldDB" id="A0A066S2M9"/>
<feature type="transmembrane region" description="Helical" evidence="7">
    <location>
        <begin position="280"/>
        <end position="300"/>
    </location>
</feature>
<evidence type="ECO:0000313" key="14">
    <source>
        <dbReference type="Proteomes" id="UP000300237"/>
    </source>
</evidence>
<dbReference type="PROSITE" id="PS50850">
    <property type="entry name" value="MFS"/>
    <property type="match status" value="1"/>
</dbReference>
<feature type="transmembrane region" description="Helical" evidence="7">
    <location>
        <begin position="164"/>
        <end position="187"/>
    </location>
</feature>
<dbReference type="GO" id="GO:0005886">
    <property type="term" value="C:plasma membrane"/>
    <property type="evidence" value="ECO:0007669"/>
    <property type="project" value="UniProtKB-SubCell"/>
</dbReference>
<reference evidence="10 13" key="3">
    <citation type="submission" date="2017-02" db="EMBL/GenBank/DDBJ databases">
        <title>Protein polymorphisms may explain contrasting epidemiological fitness of two variants of a multidrug-resistant Mycobacterium tuberculosis strain.</title>
        <authorList>
            <person name="Bigi M.M."/>
            <person name="Lopez B."/>
            <person name="Blanco F.C."/>
            <person name="Sasiain M.C."/>
            <person name="De La Barrera S."/>
            <person name="Ritacco V."/>
            <person name="Bigi F."/>
            <person name="Soria M.A."/>
        </authorList>
    </citation>
    <scope>NUCLEOTIDE SEQUENCE [LARGE SCALE GENOMIC DNA]</scope>
    <source>
        <strain evidence="10 13">6548</strain>
    </source>
</reference>
<proteinExistence type="predicted"/>